<dbReference type="Proteomes" id="UP000219452">
    <property type="component" value="Unassembled WGS sequence"/>
</dbReference>
<feature type="region of interest" description="Disordered" evidence="1">
    <location>
        <begin position="168"/>
        <end position="202"/>
    </location>
</feature>
<gene>
    <name evidence="3" type="ORF">SAMN06269250_5308</name>
</gene>
<reference evidence="4" key="1">
    <citation type="submission" date="2017-09" db="EMBL/GenBank/DDBJ databases">
        <authorList>
            <person name="Varghese N."/>
            <person name="Submissions S."/>
        </authorList>
    </citation>
    <scope>NUCLEOTIDE SEQUENCE [LARGE SCALE GENOMIC DNA]</scope>
    <source>
        <strain evidence="4">DSM 29961</strain>
    </source>
</reference>
<name>A0A286GMM9_9BACT</name>
<evidence type="ECO:0000256" key="2">
    <source>
        <dbReference type="SAM" id="Phobius"/>
    </source>
</evidence>
<keyword evidence="2" id="KW-1133">Transmembrane helix</keyword>
<feature type="transmembrane region" description="Helical" evidence="2">
    <location>
        <begin position="132"/>
        <end position="150"/>
    </location>
</feature>
<sequence>MATQTFPGWLSYLLWLFVGCCFGLLGWLASPPPPTPPQWPLRQNGSCFLTDSTGKVWLVSMLPVTREAQPSARLRIDTTRLSGRLRLPDSAAYRLDSNLYNLAGARSVPLKRSDALVLQATTPQPDHRKLRLVLLGLGLLTVLAGLWLTYKYQRTSLVTDLTDDFPTPAAADSPSTESSSELATESPDSAADGREIPDHQAQEHPLLDQYLRQFYERYGDLYQYLHEIPIEPDERQKQTIRRRLVEMALHAHSLARAYKHDPSLSRITDEPNLQLIWYDKQVGDLPPDRYKPFEQGAYAFSKKHQFLQEILQEMNLGHLNGALMQTIYLPPAHL</sequence>
<dbReference type="RefSeq" id="WP_097129918.1">
    <property type="nucleotide sequence ID" value="NZ_OCNH01000005.1"/>
</dbReference>
<protein>
    <submittedName>
        <fullName evidence="3">Uncharacterized protein</fullName>
    </submittedName>
</protein>
<proteinExistence type="predicted"/>
<keyword evidence="2" id="KW-0812">Transmembrane</keyword>
<evidence type="ECO:0000313" key="3">
    <source>
        <dbReference type="EMBL" id="SOD96436.1"/>
    </source>
</evidence>
<dbReference type="AlphaFoldDB" id="A0A286GMM9"/>
<keyword evidence="4" id="KW-1185">Reference proteome</keyword>
<keyword evidence="2" id="KW-0472">Membrane</keyword>
<accession>A0A286GMM9</accession>
<feature type="compositionally biased region" description="Low complexity" evidence="1">
    <location>
        <begin position="168"/>
        <end position="187"/>
    </location>
</feature>
<evidence type="ECO:0000256" key="1">
    <source>
        <dbReference type="SAM" id="MobiDB-lite"/>
    </source>
</evidence>
<evidence type="ECO:0000313" key="4">
    <source>
        <dbReference type="Proteomes" id="UP000219452"/>
    </source>
</evidence>
<organism evidence="3 4">
    <name type="scientific">Spirosoma fluviale</name>
    <dbReference type="NCBI Taxonomy" id="1597977"/>
    <lineage>
        <taxon>Bacteria</taxon>
        <taxon>Pseudomonadati</taxon>
        <taxon>Bacteroidota</taxon>
        <taxon>Cytophagia</taxon>
        <taxon>Cytophagales</taxon>
        <taxon>Cytophagaceae</taxon>
        <taxon>Spirosoma</taxon>
    </lineage>
</organism>
<feature type="compositionally biased region" description="Basic and acidic residues" evidence="1">
    <location>
        <begin position="191"/>
        <end position="202"/>
    </location>
</feature>
<feature type="transmembrane region" description="Helical" evidence="2">
    <location>
        <begin position="12"/>
        <end position="29"/>
    </location>
</feature>
<dbReference type="EMBL" id="OCNH01000005">
    <property type="protein sequence ID" value="SOD96436.1"/>
    <property type="molecule type" value="Genomic_DNA"/>
</dbReference>